<comment type="caution">
    <text evidence="1">The sequence shown here is derived from an EMBL/GenBank/DDBJ whole genome shotgun (WGS) entry which is preliminary data.</text>
</comment>
<evidence type="ECO:0000313" key="2">
    <source>
        <dbReference type="Proteomes" id="UP000326757"/>
    </source>
</evidence>
<reference evidence="1 2" key="1">
    <citation type="submission" date="2019-06" db="EMBL/GenBank/DDBJ databases">
        <title>Genome Sequence of the Brown Rot Fungal Pathogen Monilinia laxa.</title>
        <authorList>
            <person name="De Miccolis Angelini R.M."/>
            <person name="Landi L."/>
            <person name="Abate D."/>
            <person name="Pollastro S."/>
            <person name="Romanazzi G."/>
            <person name="Faretra F."/>
        </authorList>
    </citation>
    <scope>NUCLEOTIDE SEQUENCE [LARGE SCALE GENOMIC DNA]</scope>
    <source>
        <strain evidence="1 2">Mlax316</strain>
    </source>
</reference>
<name>A0A5N6K7M8_MONLA</name>
<dbReference type="AlphaFoldDB" id="A0A5N6K7M8"/>
<dbReference type="EMBL" id="VIGI01000006">
    <property type="protein sequence ID" value="KAB8298767.1"/>
    <property type="molecule type" value="Genomic_DNA"/>
</dbReference>
<accession>A0A5N6K7M8</accession>
<gene>
    <name evidence="1" type="ORF">EYC80_000942</name>
</gene>
<proteinExistence type="predicted"/>
<keyword evidence="2" id="KW-1185">Reference proteome</keyword>
<evidence type="ECO:0000313" key="1">
    <source>
        <dbReference type="EMBL" id="KAB8298767.1"/>
    </source>
</evidence>
<dbReference type="Proteomes" id="UP000326757">
    <property type="component" value="Unassembled WGS sequence"/>
</dbReference>
<sequence length="78" mass="8831">MLLNGLMRMQARAAHDDLEARDLALMNEGEGLSEDELQQRALGDADTEAREMARLCRVYLGRMMALRISSRDLPEPEL</sequence>
<organism evidence="1 2">
    <name type="scientific">Monilinia laxa</name>
    <name type="common">Brown rot fungus</name>
    <name type="synonym">Sclerotinia laxa</name>
    <dbReference type="NCBI Taxonomy" id="61186"/>
    <lineage>
        <taxon>Eukaryota</taxon>
        <taxon>Fungi</taxon>
        <taxon>Dikarya</taxon>
        <taxon>Ascomycota</taxon>
        <taxon>Pezizomycotina</taxon>
        <taxon>Leotiomycetes</taxon>
        <taxon>Helotiales</taxon>
        <taxon>Sclerotiniaceae</taxon>
        <taxon>Monilinia</taxon>
    </lineage>
</organism>
<protein>
    <submittedName>
        <fullName evidence="1">Uncharacterized protein</fullName>
    </submittedName>
</protein>